<dbReference type="PANTHER" id="PTHR30445">
    <property type="entry name" value="K(+)_H(+) ANTIPORTER SUBUNIT KHTT"/>
    <property type="match status" value="1"/>
</dbReference>
<feature type="domain" description="RCK C-terminal" evidence="9">
    <location>
        <begin position="283"/>
        <end position="364"/>
    </location>
</feature>
<protein>
    <submittedName>
        <fullName evidence="10">Putative transport protein</fullName>
    </submittedName>
</protein>
<dbReference type="SUPFAM" id="SSF116726">
    <property type="entry name" value="TrkA C-terminal domain-like"/>
    <property type="match status" value="1"/>
</dbReference>
<dbReference type="EMBL" id="PDJF01000001">
    <property type="protein sequence ID" value="PFG27182.1"/>
    <property type="molecule type" value="Genomic_DNA"/>
</dbReference>
<dbReference type="InterPro" id="IPR006037">
    <property type="entry name" value="RCK_C"/>
</dbReference>
<dbReference type="GO" id="GO:0005886">
    <property type="term" value="C:plasma membrane"/>
    <property type="evidence" value="ECO:0007669"/>
    <property type="project" value="UniProtKB-SubCell"/>
</dbReference>
<evidence type="ECO:0000256" key="5">
    <source>
        <dbReference type="ARBA" id="ARBA00022692"/>
    </source>
</evidence>
<feature type="transmembrane region" description="Helical" evidence="8">
    <location>
        <begin position="29"/>
        <end position="49"/>
    </location>
</feature>
<feature type="transmembrane region" description="Helical" evidence="8">
    <location>
        <begin position="55"/>
        <end position="76"/>
    </location>
</feature>
<dbReference type="PANTHER" id="PTHR30445:SF3">
    <property type="entry name" value="TRANSPORT PROTEIN YIDE-RELATED"/>
    <property type="match status" value="1"/>
</dbReference>
<dbReference type="PROSITE" id="PS51202">
    <property type="entry name" value="RCK_C"/>
    <property type="match status" value="1"/>
</dbReference>
<keyword evidence="11" id="KW-1185">Reference proteome</keyword>
<feature type="transmembrane region" description="Helical" evidence="8">
    <location>
        <begin position="398"/>
        <end position="418"/>
    </location>
</feature>
<feature type="transmembrane region" description="Helical" evidence="8">
    <location>
        <begin position="6"/>
        <end position="24"/>
    </location>
</feature>
<dbReference type="InterPro" id="IPR050144">
    <property type="entry name" value="AAE_transporter"/>
</dbReference>
<evidence type="ECO:0000256" key="8">
    <source>
        <dbReference type="SAM" id="Phobius"/>
    </source>
</evidence>
<feature type="transmembrane region" description="Helical" evidence="8">
    <location>
        <begin position="466"/>
        <end position="491"/>
    </location>
</feature>
<dbReference type="Pfam" id="PF06826">
    <property type="entry name" value="Asp-Al_Ex"/>
    <property type="match status" value="2"/>
</dbReference>
<keyword evidence="6 8" id="KW-1133">Transmembrane helix</keyword>
<keyword evidence="4" id="KW-1003">Cell membrane</keyword>
<evidence type="ECO:0000259" key="9">
    <source>
        <dbReference type="PROSITE" id="PS51202"/>
    </source>
</evidence>
<feature type="transmembrane region" description="Helical" evidence="8">
    <location>
        <begin position="529"/>
        <end position="551"/>
    </location>
</feature>
<dbReference type="Gene3D" id="3.30.70.1450">
    <property type="entry name" value="Regulator of K+ conductance, C-terminal domain"/>
    <property type="match status" value="1"/>
</dbReference>
<keyword evidence="7 8" id="KW-0472">Membrane</keyword>
<evidence type="ECO:0000256" key="7">
    <source>
        <dbReference type="ARBA" id="ARBA00023136"/>
    </source>
</evidence>
<dbReference type="Proteomes" id="UP000221653">
    <property type="component" value="Unassembled WGS sequence"/>
</dbReference>
<keyword evidence="3" id="KW-0813">Transport</keyword>
<evidence type="ECO:0000256" key="4">
    <source>
        <dbReference type="ARBA" id="ARBA00022475"/>
    </source>
</evidence>
<dbReference type="NCBIfam" id="TIGR01625">
    <property type="entry name" value="YidE_YbjL_dupl"/>
    <property type="match status" value="2"/>
</dbReference>
<comment type="caution">
    <text evidence="10">The sequence shown here is derived from an EMBL/GenBank/DDBJ whole genome shotgun (WGS) entry which is preliminary data.</text>
</comment>
<dbReference type="OrthoDB" id="9155749at2"/>
<dbReference type="STRING" id="1724.GCA_001044175_00352"/>
<name>A0A2A9DMI8_9CORY</name>
<evidence type="ECO:0000256" key="2">
    <source>
        <dbReference type="ARBA" id="ARBA00009854"/>
    </source>
</evidence>
<evidence type="ECO:0000256" key="3">
    <source>
        <dbReference type="ARBA" id="ARBA00022448"/>
    </source>
</evidence>
<dbReference type="InterPro" id="IPR006512">
    <property type="entry name" value="YidE_YbjL"/>
</dbReference>
<feature type="transmembrane region" description="Helical" evidence="8">
    <location>
        <begin position="439"/>
        <end position="460"/>
    </location>
</feature>
<dbReference type="GO" id="GO:0008324">
    <property type="term" value="F:monoatomic cation transmembrane transporter activity"/>
    <property type="evidence" value="ECO:0007669"/>
    <property type="project" value="InterPro"/>
</dbReference>
<proteinExistence type="inferred from homology"/>
<feature type="transmembrane region" description="Helical" evidence="8">
    <location>
        <begin position="88"/>
        <end position="109"/>
    </location>
</feature>
<sequence>MVLDFLAEQPLVALIVILVAGLAVGKVKIWGISLGAAAALFVAIALSAFNPEIQIPPLIHQLGLALFVYAIGLSAGEQFFREFRTRGWRLTLFTAIAVVALGGLAYGLVRSFSLDEVSGAGMFAGALTSTPGMAAIVAAMEDIDMGRAADAVVGYSLVYPGAVLACIIIAAVGAAILKVDHVKDAKDEGLIAAPLEWRTVRIAEHAAALKGTAADPEAPAGAPSPTVRRLAQLTGQRIVGTRVIEGKTHRLANPAEPLHPGMEIMVNGTAEALDAAFPQLGEETSVDLPRDGLEFASVTISSPKIAGMQIGQLDPYANGFSIARLRRGDTEVVPDPHETLQYSDRIRVIAAPEHMPKVHKLFGDSESKLANVDLLPFMFGLLVGLLLGFVPIPLPGGHVLSLGGGGGPIVAGLIFGALNRTGKVSWQVPYHANRTISALGLSLFLAGVGTSAGAGFRSAMTDPKSLVYIGVGFILTIAVCALSIVVGMYLLKLRWDEAMGVAAGICTNPAIIAYLNGQTGTELAQRGYATVYPTAMIGKIIVSQMLLLLLLA</sequence>
<keyword evidence="5 8" id="KW-0812">Transmembrane</keyword>
<reference evidence="10 11" key="1">
    <citation type="submission" date="2017-10" db="EMBL/GenBank/DDBJ databases">
        <title>Sequencing the genomes of 1000 actinobacteria strains.</title>
        <authorList>
            <person name="Klenk H.-P."/>
        </authorList>
    </citation>
    <scope>NUCLEOTIDE SEQUENCE [LARGE SCALE GENOMIC DNA]</scope>
    <source>
        <strain evidence="10 11">DSM 20688</strain>
    </source>
</reference>
<evidence type="ECO:0000313" key="11">
    <source>
        <dbReference type="Proteomes" id="UP000221653"/>
    </source>
</evidence>
<dbReference type="InterPro" id="IPR036721">
    <property type="entry name" value="RCK_C_sf"/>
</dbReference>
<dbReference type="RefSeq" id="WP_048381537.1">
    <property type="nucleotide sequence ID" value="NZ_LDYE01000011.1"/>
</dbReference>
<gene>
    <name evidence="10" type="ORF">ATK06_0232</name>
</gene>
<accession>A0A2A9DMI8</accession>
<dbReference type="AlphaFoldDB" id="A0A2A9DMI8"/>
<feature type="transmembrane region" description="Helical" evidence="8">
    <location>
        <begin position="157"/>
        <end position="177"/>
    </location>
</feature>
<organism evidence="10 11">
    <name type="scientific">Corynebacterium renale</name>
    <dbReference type="NCBI Taxonomy" id="1724"/>
    <lineage>
        <taxon>Bacteria</taxon>
        <taxon>Bacillati</taxon>
        <taxon>Actinomycetota</taxon>
        <taxon>Actinomycetes</taxon>
        <taxon>Mycobacteriales</taxon>
        <taxon>Corynebacteriaceae</taxon>
        <taxon>Corynebacterium</taxon>
    </lineage>
</organism>
<evidence type="ECO:0000256" key="6">
    <source>
        <dbReference type="ARBA" id="ARBA00022989"/>
    </source>
</evidence>
<comment type="subcellular location">
    <subcellularLocation>
        <location evidence="1">Cell membrane</location>
        <topology evidence="1">Multi-pass membrane protein</topology>
    </subcellularLocation>
</comment>
<evidence type="ECO:0000313" key="10">
    <source>
        <dbReference type="EMBL" id="PFG27182.1"/>
    </source>
</evidence>
<dbReference type="GO" id="GO:0006813">
    <property type="term" value="P:potassium ion transport"/>
    <property type="evidence" value="ECO:0007669"/>
    <property type="project" value="InterPro"/>
</dbReference>
<evidence type="ECO:0000256" key="1">
    <source>
        <dbReference type="ARBA" id="ARBA00004651"/>
    </source>
</evidence>
<feature type="transmembrane region" description="Helical" evidence="8">
    <location>
        <begin position="498"/>
        <end position="517"/>
    </location>
</feature>
<dbReference type="Pfam" id="PF02080">
    <property type="entry name" value="TrkA_C"/>
    <property type="match status" value="1"/>
</dbReference>
<feature type="transmembrane region" description="Helical" evidence="8">
    <location>
        <begin position="374"/>
        <end position="392"/>
    </location>
</feature>
<comment type="similarity">
    <text evidence="2">Belongs to the AAE transporter (TC 2.A.81) family.</text>
</comment>